<dbReference type="GO" id="GO:0015679">
    <property type="term" value="P:plasma membrane copper ion transport"/>
    <property type="evidence" value="ECO:0007669"/>
    <property type="project" value="TreeGrafter"/>
</dbReference>
<dbReference type="Gene3D" id="2.40.420.20">
    <property type="match status" value="1"/>
</dbReference>
<dbReference type="Pfam" id="PF25954">
    <property type="entry name" value="Beta-barrel_RND_2"/>
    <property type="match status" value="1"/>
</dbReference>
<dbReference type="EMBL" id="NCXK01000045">
    <property type="protein sequence ID" value="PAK76775.1"/>
    <property type="molecule type" value="Genomic_DNA"/>
</dbReference>
<name>A0A269XU31_9PROT</name>
<proteinExistence type="predicted"/>
<protein>
    <submittedName>
        <fullName evidence="5">Efflux transporter periplasmic adaptor subunit</fullName>
    </submittedName>
</protein>
<dbReference type="Proteomes" id="UP000216151">
    <property type="component" value="Unassembled WGS sequence"/>
</dbReference>
<dbReference type="InterPro" id="IPR058792">
    <property type="entry name" value="Beta-barrel_RND_2"/>
</dbReference>
<evidence type="ECO:0000259" key="4">
    <source>
        <dbReference type="Pfam" id="PF25975"/>
    </source>
</evidence>
<dbReference type="AlphaFoldDB" id="A0A269XU31"/>
<sequence length="383" mass="39963">MKKLLLLCFASAFPQFAAYAAEQALPADISLDAAAVSHEGITVFPVASGTIFPSIPVVCQVIPDTTRLVHIHPVGTGKVLAVLVQPGTHVRQGQPLLRYQDHSLHAAQLQDAQIQAALTAAIAAQHDAAQAVQRAQLLAGQAVSIAELHRRQDALAQANANVRTRQADADTLGHRFKEEFNSVSEQGARKGRDETSTLIAPVGGVVQTLDISVAADLSPAQDVMTLADLSSVWVVSDVTPEQAAHIQPGAQQSTVTTAGPVISHINTVGAMASALTGLVRLISIVPNPTGALVPGMVLNGTLAGKDGVRGLVVPSEAIQKIAGQSVVFIQKDNTHYHPVVVDVAMDNGEQAVIHTGLKEGEHVVAHGSFALRSVVELAGMDAD</sequence>
<evidence type="ECO:0000313" key="6">
    <source>
        <dbReference type="Proteomes" id="UP000216151"/>
    </source>
</evidence>
<dbReference type="Gene3D" id="2.40.30.170">
    <property type="match status" value="1"/>
</dbReference>
<dbReference type="Gene3D" id="2.40.50.100">
    <property type="match status" value="1"/>
</dbReference>
<feature type="domain" description="CzcB-like C-terminal circularly permuted SH3-like" evidence="4">
    <location>
        <begin position="312"/>
        <end position="371"/>
    </location>
</feature>
<evidence type="ECO:0000259" key="3">
    <source>
        <dbReference type="Pfam" id="PF25954"/>
    </source>
</evidence>
<evidence type="ECO:0000256" key="2">
    <source>
        <dbReference type="SAM" id="SignalP"/>
    </source>
</evidence>
<dbReference type="SUPFAM" id="SSF111369">
    <property type="entry name" value="HlyD-like secretion proteins"/>
    <property type="match status" value="1"/>
</dbReference>
<dbReference type="PANTHER" id="PTHR30097:SF4">
    <property type="entry name" value="SLR6042 PROTEIN"/>
    <property type="match status" value="1"/>
</dbReference>
<reference evidence="5 6" key="1">
    <citation type="submission" date="2017-04" db="EMBL/GenBank/DDBJ databases">
        <title>Kefir bacterial isolates.</title>
        <authorList>
            <person name="Kim Y."/>
            <person name="Blasche S."/>
            <person name="Patil K.R."/>
        </authorList>
    </citation>
    <scope>NUCLEOTIDE SEQUENCE [LARGE SCALE GENOMIC DNA]</scope>
    <source>
        <strain evidence="5 6">KR</strain>
    </source>
</reference>
<evidence type="ECO:0000256" key="1">
    <source>
        <dbReference type="ARBA" id="ARBA00022448"/>
    </source>
</evidence>
<dbReference type="GO" id="GO:0060003">
    <property type="term" value="P:copper ion export"/>
    <property type="evidence" value="ECO:0007669"/>
    <property type="project" value="TreeGrafter"/>
</dbReference>
<dbReference type="InterPro" id="IPR058649">
    <property type="entry name" value="CzcB_C"/>
</dbReference>
<dbReference type="PANTHER" id="PTHR30097">
    <property type="entry name" value="CATION EFFLUX SYSTEM PROTEIN CUSB"/>
    <property type="match status" value="1"/>
</dbReference>
<dbReference type="RefSeq" id="WP_095350491.1">
    <property type="nucleotide sequence ID" value="NZ_NCXK01000045.1"/>
</dbReference>
<dbReference type="GO" id="GO:0030313">
    <property type="term" value="C:cell envelope"/>
    <property type="evidence" value="ECO:0007669"/>
    <property type="project" value="TreeGrafter"/>
</dbReference>
<dbReference type="Pfam" id="PF25975">
    <property type="entry name" value="CzcB_C"/>
    <property type="match status" value="1"/>
</dbReference>
<keyword evidence="1" id="KW-0813">Transport</keyword>
<feature type="chain" id="PRO_5013103050" evidence="2">
    <location>
        <begin position="21"/>
        <end position="383"/>
    </location>
</feature>
<gene>
    <name evidence="5" type="ORF">B8X00_13145</name>
</gene>
<keyword evidence="2" id="KW-0732">Signal</keyword>
<comment type="caution">
    <text evidence="5">The sequence shown here is derived from an EMBL/GenBank/DDBJ whole genome shotgun (WGS) entry which is preliminary data.</text>
</comment>
<dbReference type="OrthoDB" id="9806939at2"/>
<accession>A0A269XU31</accession>
<feature type="domain" description="CusB-like beta-barrel" evidence="3">
    <location>
        <begin position="231"/>
        <end position="304"/>
    </location>
</feature>
<organism evidence="5 6">
    <name type="scientific">Acetobacter fabarum</name>
    <dbReference type="NCBI Taxonomy" id="483199"/>
    <lineage>
        <taxon>Bacteria</taxon>
        <taxon>Pseudomonadati</taxon>
        <taxon>Pseudomonadota</taxon>
        <taxon>Alphaproteobacteria</taxon>
        <taxon>Acetobacterales</taxon>
        <taxon>Acetobacteraceae</taxon>
        <taxon>Acetobacter</taxon>
    </lineage>
</organism>
<dbReference type="InterPro" id="IPR051909">
    <property type="entry name" value="MFP_Cation_Efflux"/>
</dbReference>
<evidence type="ECO:0000313" key="5">
    <source>
        <dbReference type="EMBL" id="PAK76775.1"/>
    </source>
</evidence>
<feature type="signal peptide" evidence="2">
    <location>
        <begin position="1"/>
        <end position="20"/>
    </location>
</feature>
<keyword evidence="6" id="KW-1185">Reference proteome</keyword>